<proteinExistence type="predicted"/>
<dbReference type="OrthoDB" id="405918at2759"/>
<dbReference type="Proteomes" id="UP000601435">
    <property type="component" value="Unassembled WGS sequence"/>
</dbReference>
<name>A0A812THW8_9DINO</name>
<keyword evidence="2" id="KW-1185">Reference proteome</keyword>
<comment type="caution">
    <text evidence="1">The sequence shown here is derived from an EMBL/GenBank/DDBJ whole genome shotgun (WGS) entry which is preliminary data.</text>
</comment>
<dbReference type="AlphaFoldDB" id="A0A812THW8"/>
<accession>A0A812THW8</accession>
<evidence type="ECO:0000313" key="2">
    <source>
        <dbReference type="Proteomes" id="UP000601435"/>
    </source>
</evidence>
<protein>
    <submittedName>
        <fullName evidence="1">Uncharacterized protein</fullName>
    </submittedName>
</protein>
<organism evidence="1 2">
    <name type="scientific">Symbiodinium necroappetens</name>
    <dbReference type="NCBI Taxonomy" id="1628268"/>
    <lineage>
        <taxon>Eukaryota</taxon>
        <taxon>Sar</taxon>
        <taxon>Alveolata</taxon>
        <taxon>Dinophyceae</taxon>
        <taxon>Suessiales</taxon>
        <taxon>Symbiodiniaceae</taxon>
        <taxon>Symbiodinium</taxon>
    </lineage>
</organism>
<sequence length="220" mass="25234">MTTHWSDHHKQYLPCWERAVQHLSLLRDADLILYTSGNISSSELARFQFRNITVRKYINRGWQEGAVQAVQDGFGARGYQEKWFEGYDWVIRLNPDVLIMDDKWLLETMGDASVDGIFGQCMGRQLHTDFFAVRPQAMDHTIVDECPPTSAEKHFQCAAKSILKSNRYAWIKNYKNAACHIVGVNSPVVHSHALWKCCPDYFAAHESSLCLEALEQGNPR</sequence>
<reference evidence="1" key="1">
    <citation type="submission" date="2021-02" db="EMBL/GenBank/DDBJ databases">
        <authorList>
            <person name="Dougan E. K."/>
            <person name="Rhodes N."/>
            <person name="Thang M."/>
            <person name="Chan C."/>
        </authorList>
    </citation>
    <scope>NUCLEOTIDE SEQUENCE</scope>
</reference>
<evidence type="ECO:0000313" key="1">
    <source>
        <dbReference type="EMBL" id="CAE7532811.1"/>
    </source>
</evidence>
<gene>
    <name evidence="1" type="ORF">SNEC2469_LOCUS15316</name>
</gene>
<dbReference type="EMBL" id="CAJNJA010024819">
    <property type="protein sequence ID" value="CAE7532811.1"/>
    <property type="molecule type" value="Genomic_DNA"/>
</dbReference>